<evidence type="ECO:0000313" key="5">
    <source>
        <dbReference type="Proteomes" id="UP000305888"/>
    </source>
</evidence>
<feature type="region of interest" description="Disordered" evidence="1">
    <location>
        <begin position="149"/>
        <end position="217"/>
    </location>
</feature>
<sequence length="312" mass="33065">MRRFDMKRLIATTALALVMGGSTVYAQDVAQSSYLKAPEASDVYASDLIGSRVYASEKPAEADMAMPADGDTEWDDLGEVSDVVMDQNGDIRAVLVDVGGFLGIGEKTVAVEMSDLSFLHESGDADDTFIAINTSREALENAPAFDRGEHSDVMDQEASTDTAVTGDTMDKADTAMPADQTGTDKMAGEPKPDTQTAAAESNATVGGGTLMSAPEGYKETPADQIKSDALIGAPVYDAEDAEIGEVTEIVMNEDGAAQKAIVDVGGFLGLGAKRVSVEFKELQIMQGEDENDLRIYVQTTGEQLKEMPTYEG</sequence>
<keyword evidence="5" id="KW-1185">Reference proteome</keyword>
<reference evidence="4 5" key="1">
    <citation type="submission" date="2019-06" db="EMBL/GenBank/DDBJ databases">
        <title>Genome sequence of Rhodobacteraceae bacterium D4M1.</title>
        <authorList>
            <person name="Cao J."/>
        </authorList>
    </citation>
    <scope>NUCLEOTIDE SEQUENCE [LARGE SCALE GENOMIC DNA]</scope>
    <source>
        <strain evidence="4 5">D4M1</strain>
        <plasmid evidence="5">pd4m1a</plasmid>
    </source>
</reference>
<keyword evidence="4" id="KW-0614">Plasmid</keyword>
<evidence type="ECO:0000256" key="2">
    <source>
        <dbReference type="SAM" id="SignalP"/>
    </source>
</evidence>
<dbReference type="OrthoDB" id="7876889at2"/>
<dbReference type="PANTHER" id="PTHR36505">
    <property type="entry name" value="BLR1072 PROTEIN"/>
    <property type="match status" value="1"/>
</dbReference>
<evidence type="ECO:0000259" key="3">
    <source>
        <dbReference type="Pfam" id="PF05239"/>
    </source>
</evidence>
<dbReference type="InterPro" id="IPR011033">
    <property type="entry name" value="PRC_barrel-like_sf"/>
</dbReference>
<feature type="compositionally biased region" description="Polar residues" evidence="1">
    <location>
        <begin position="193"/>
        <end position="204"/>
    </location>
</feature>
<gene>
    <name evidence="4" type="ORF">FDP22_18745</name>
</gene>
<keyword evidence="2" id="KW-0732">Signal</keyword>
<evidence type="ECO:0000313" key="4">
    <source>
        <dbReference type="EMBL" id="QDL93918.1"/>
    </source>
</evidence>
<proteinExistence type="predicted"/>
<dbReference type="Pfam" id="PF05239">
    <property type="entry name" value="PRC"/>
    <property type="match status" value="2"/>
</dbReference>
<dbReference type="Gene3D" id="2.30.30.240">
    <property type="entry name" value="PRC-barrel domain"/>
    <property type="match status" value="2"/>
</dbReference>
<accession>A0A5B8FJ73</accession>
<dbReference type="PANTHER" id="PTHR36505:SF1">
    <property type="entry name" value="BLR1072 PROTEIN"/>
    <property type="match status" value="1"/>
</dbReference>
<feature type="domain" description="PRC-barrel" evidence="3">
    <location>
        <begin position="43"/>
        <end position="114"/>
    </location>
</feature>
<dbReference type="SUPFAM" id="SSF50346">
    <property type="entry name" value="PRC-barrel domain"/>
    <property type="match status" value="2"/>
</dbReference>
<dbReference type="EMBL" id="CP040819">
    <property type="protein sequence ID" value="QDL93918.1"/>
    <property type="molecule type" value="Genomic_DNA"/>
</dbReference>
<name>A0A5B8FJ73_9RHOB</name>
<geneLocation type="plasmid" evidence="5">
    <name>pd4m1a</name>
</geneLocation>
<evidence type="ECO:0000256" key="1">
    <source>
        <dbReference type="SAM" id="MobiDB-lite"/>
    </source>
</evidence>
<dbReference type="AlphaFoldDB" id="A0A5B8FJ73"/>
<feature type="chain" id="PRO_5022891026" evidence="2">
    <location>
        <begin position="27"/>
        <end position="312"/>
    </location>
</feature>
<dbReference type="InterPro" id="IPR027275">
    <property type="entry name" value="PRC-brl_dom"/>
</dbReference>
<organism evidence="4 5">
    <name type="scientific">Paroceanicella profunda</name>
    <dbReference type="NCBI Taxonomy" id="2579971"/>
    <lineage>
        <taxon>Bacteria</taxon>
        <taxon>Pseudomonadati</taxon>
        <taxon>Pseudomonadota</taxon>
        <taxon>Alphaproteobacteria</taxon>
        <taxon>Rhodobacterales</taxon>
        <taxon>Paracoccaceae</taxon>
        <taxon>Paroceanicella</taxon>
    </lineage>
</organism>
<dbReference type="KEGG" id="ppru:FDP22_18745"/>
<feature type="domain" description="PRC-barrel" evidence="3">
    <location>
        <begin position="224"/>
        <end position="303"/>
    </location>
</feature>
<feature type="signal peptide" evidence="2">
    <location>
        <begin position="1"/>
        <end position="26"/>
    </location>
</feature>
<dbReference type="Proteomes" id="UP000305888">
    <property type="component" value="Plasmid pD4M1A"/>
</dbReference>
<protein>
    <submittedName>
        <fullName evidence="4">PRC-barrel domain containing protein</fullName>
    </submittedName>
</protein>